<evidence type="ECO:0000259" key="4">
    <source>
        <dbReference type="Pfam" id="PF00294"/>
    </source>
</evidence>
<dbReference type="InterPro" id="IPR050306">
    <property type="entry name" value="PfkB_Carbo_kinase"/>
</dbReference>
<dbReference type="EMBL" id="JBCNJP010000016">
    <property type="protein sequence ID" value="KAK9065937.1"/>
    <property type="molecule type" value="Genomic_DNA"/>
</dbReference>
<gene>
    <name evidence="5" type="ORF">SSX86_015339</name>
</gene>
<dbReference type="GO" id="GO:0016301">
    <property type="term" value="F:kinase activity"/>
    <property type="evidence" value="ECO:0007669"/>
    <property type="project" value="UniProtKB-KW"/>
</dbReference>
<comment type="caution">
    <text evidence="5">The sequence shown here is derived from an EMBL/GenBank/DDBJ whole genome shotgun (WGS) entry which is preliminary data.</text>
</comment>
<dbReference type="InterPro" id="IPR011611">
    <property type="entry name" value="PfkB_dom"/>
</dbReference>
<organism evidence="5 6">
    <name type="scientific">Deinandra increscens subsp. villosa</name>
    <dbReference type="NCBI Taxonomy" id="3103831"/>
    <lineage>
        <taxon>Eukaryota</taxon>
        <taxon>Viridiplantae</taxon>
        <taxon>Streptophyta</taxon>
        <taxon>Embryophyta</taxon>
        <taxon>Tracheophyta</taxon>
        <taxon>Spermatophyta</taxon>
        <taxon>Magnoliopsida</taxon>
        <taxon>eudicotyledons</taxon>
        <taxon>Gunneridae</taxon>
        <taxon>Pentapetalae</taxon>
        <taxon>asterids</taxon>
        <taxon>campanulids</taxon>
        <taxon>Asterales</taxon>
        <taxon>Asteraceae</taxon>
        <taxon>Asteroideae</taxon>
        <taxon>Heliantheae alliance</taxon>
        <taxon>Madieae</taxon>
        <taxon>Madiinae</taxon>
        <taxon>Deinandra</taxon>
    </lineage>
</organism>
<dbReference type="AlphaFoldDB" id="A0AAP0GZ58"/>
<reference evidence="5 6" key="1">
    <citation type="submission" date="2024-04" db="EMBL/GenBank/DDBJ databases">
        <title>The reference genome of an endangered Asteraceae, Deinandra increscens subsp. villosa, native to the Central Coast of California.</title>
        <authorList>
            <person name="Guilliams M."/>
            <person name="Hasenstab-Lehman K."/>
            <person name="Meyer R."/>
            <person name="Mcevoy S."/>
        </authorList>
    </citation>
    <scope>NUCLEOTIDE SEQUENCE [LARGE SCALE GENOMIC DNA]</scope>
    <source>
        <tissue evidence="5">Leaf</tissue>
    </source>
</reference>
<evidence type="ECO:0000313" key="5">
    <source>
        <dbReference type="EMBL" id="KAK9065937.1"/>
    </source>
</evidence>
<evidence type="ECO:0000256" key="1">
    <source>
        <dbReference type="ARBA" id="ARBA00010688"/>
    </source>
</evidence>
<dbReference type="SUPFAM" id="SSF53613">
    <property type="entry name" value="Ribokinase-like"/>
    <property type="match status" value="1"/>
</dbReference>
<dbReference type="Proteomes" id="UP001408789">
    <property type="component" value="Unassembled WGS sequence"/>
</dbReference>
<evidence type="ECO:0000256" key="3">
    <source>
        <dbReference type="ARBA" id="ARBA00022777"/>
    </source>
</evidence>
<dbReference type="GO" id="GO:0010264">
    <property type="term" value="P:myo-inositol hexakisphosphate biosynthetic process"/>
    <property type="evidence" value="ECO:0007669"/>
    <property type="project" value="TreeGrafter"/>
</dbReference>
<dbReference type="PROSITE" id="PS00584">
    <property type="entry name" value="PFKB_KINASES_2"/>
    <property type="match status" value="1"/>
</dbReference>
<name>A0AAP0GZ58_9ASTR</name>
<protein>
    <recommendedName>
        <fullName evidence="4">Carbohydrate kinase PfkB domain-containing protein</fullName>
    </recommendedName>
</protein>
<evidence type="ECO:0000256" key="2">
    <source>
        <dbReference type="ARBA" id="ARBA00022679"/>
    </source>
</evidence>
<proteinExistence type="inferred from homology"/>
<dbReference type="InterPro" id="IPR029056">
    <property type="entry name" value="Ribokinase-like"/>
</dbReference>
<feature type="domain" description="Carbohydrate kinase PfkB" evidence="4">
    <location>
        <begin position="207"/>
        <end position="278"/>
    </location>
</feature>
<sequence>MGPNPNPNPQGLIVGNYCHDVLLKDDAVLAETLGGAVSFISAVLDGLHIPSQYVSKVGPDFSYHTDVNHPPILSPSAKTTVFHAFFVSDPSEIRREDRILKRIRSCDPISPSDLPDRSNSSFSFGMAVGIGGEISPETLEKMLDVCDVVFVDIQALIRDFDEIDGTVKLVNLTETGFAHLLPRIGFLKASEEEAPYLDLDQVRKSCCVVVTGGKEGCTVYWEDGEVKISPFPTGQVDPTGAGDSFLAGLVAGLVQGLAVPDAALLGNFFGSLTVGQIGLPEFDSGLMQKVKDKVRERKMQCDEHDDRSRFTKPSGHEQFLESLSAAKLVTTRTVSPNVGDQVLDPNPGCTSQQRLFLKNSVYEEPVKSIDANP</sequence>
<dbReference type="Pfam" id="PF00294">
    <property type="entry name" value="PfkB"/>
    <property type="match status" value="1"/>
</dbReference>
<dbReference type="PANTHER" id="PTHR43085:SF13">
    <property type="entry name" value="INOSITOL 3-KINASE"/>
    <property type="match status" value="1"/>
</dbReference>
<accession>A0AAP0GZ58</accession>
<dbReference type="PANTHER" id="PTHR43085">
    <property type="entry name" value="HEXOKINASE FAMILY MEMBER"/>
    <property type="match status" value="1"/>
</dbReference>
<keyword evidence="2" id="KW-0808">Transferase</keyword>
<evidence type="ECO:0000313" key="6">
    <source>
        <dbReference type="Proteomes" id="UP001408789"/>
    </source>
</evidence>
<dbReference type="Gene3D" id="3.40.1190.20">
    <property type="match status" value="1"/>
</dbReference>
<dbReference type="InterPro" id="IPR002173">
    <property type="entry name" value="Carboh/pur_kinase_PfkB_CS"/>
</dbReference>
<comment type="similarity">
    <text evidence="1">Belongs to the carbohydrate kinase PfkB family.</text>
</comment>
<keyword evidence="6" id="KW-1185">Reference proteome</keyword>
<keyword evidence="3" id="KW-0418">Kinase</keyword>